<gene>
    <name evidence="12" type="ORF">B0W44_10980</name>
</gene>
<dbReference type="GO" id="GO:0005737">
    <property type="term" value="C:cytoplasm"/>
    <property type="evidence" value="ECO:0007669"/>
    <property type="project" value="TreeGrafter"/>
</dbReference>
<dbReference type="GO" id="GO:0008841">
    <property type="term" value="F:dihydrofolate synthase activity"/>
    <property type="evidence" value="ECO:0007669"/>
    <property type="project" value="TreeGrafter"/>
</dbReference>
<dbReference type="InterPro" id="IPR036565">
    <property type="entry name" value="Mur-like_cat_sf"/>
</dbReference>
<dbReference type="InterPro" id="IPR036615">
    <property type="entry name" value="Mur_ligase_C_dom_sf"/>
</dbReference>
<keyword evidence="7" id="KW-0460">Magnesium</keyword>
<accession>A0A1U9K816</accession>
<evidence type="ECO:0000256" key="1">
    <source>
        <dbReference type="ARBA" id="ARBA00008276"/>
    </source>
</evidence>
<organism evidence="12 13">
    <name type="scientific">Novibacillus thermophilus</name>
    <dbReference type="NCBI Taxonomy" id="1471761"/>
    <lineage>
        <taxon>Bacteria</taxon>
        <taxon>Bacillati</taxon>
        <taxon>Bacillota</taxon>
        <taxon>Bacilli</taxon>
        <taxon>Bacillales</taxon>
        <taxon>Thermoactinomycetaceae</taxon>
        <taxon>Novibacillus</taxon>
    </lineage>
</organism>
<dbReference type="Pfam" id="PF02875">
    <property type="entry name" value="Mur_ligase_C"/>
    <property type="match status" value="1"/>
</dbReference>
<dbReference type="Pfam" id="PF08245">
    <property type="entry name" value="Mur_ligase_M"/>
    <property type="match status" value="1"/>
</dbReference>
<dbReference type="OrthoDB" id="9809356at2"/>
<keyword evidence="13" id="KW-1185">Reference proteome</keyword>
<dbReference type="InterPro" id="IPR001645">
    <property type="entry name" value="Folylpolyglutamate_synth"/>
</dbReference>
<dbReference type="InterPro" id="IPR004101">
    <property type="entry name" value="Mur_ligase_C"/>
</dbReference>
<evidence type="ECO:0000313" key="12">
    <source>
        <dbReference type="EMBL" id="AQS56207.1"/>
    </source>
</evidence>
<evidence type="ECO:0000256" key="9">
    <source>
        <dbReference type="ARBA" id="ARBA00047493"/>
    </source>
</evidence>
<evidence type="ECO:0000313" key="13">
    <source>
        <dbReference type="Proteomes" id="UP000188603"/>
    </source>
</evidence>
<evidence type="ECO:0000256" key="7">
    <source>
        <dbReference type="ARBA" id="ARBA00022842"/>
    </source>
</evidence>
<dbReference type="KEGG" id="ntr:B0W44_10980"/>
<protein>
    <recommendedName>
        <fullName evidence="2">tetrahydrofolate synthase</fullName>
        <ecNumber evidence="2">6.3.2.17</ecNumber>
    </recommendedName>
    <alternativeName>
        <fullName evidence="8">Tetrahydrofolylpolyglutamate synthase</fullName>
    </alternativeName>
</protein>
<evidence type="ECO:0000259" key="10">
    <source>
        <dbReference type="Pfam" id="PF02875"/>
    </source>
</evidence>
<evidence type="ECO:0000259" key="11">
    <source>
        <dbReference type="Pfam" id="PF08245"/>
    </source>
</evidence>
<keyword evidence="6" id="KW-0067">ATP-binding</keyword>
<dbReference type="STRING" id="1471761.B0W44_10980"/>
<feature type="domain" description="Mur ligase central" evidence="11">
    <location>
        <begin position="60"/>
        <end position="291"/>
    </location>
</feature>
<name>A0A1U9K816_9BACL</name>
<dbReference type="SUPFAM" id="SSF53623">
    <property type="entry name" value="MurD-like peptide ligases, catalytic domain"/>
    <property type="match status" value="1"/>
</dbReference>
<dbReference type="Gene3D" id="3.40.1190.10">
    <property type="entry name" value="Mur-like, catalytic domain"/>
    <property type="match status" value="1"/>
</dbReference>
<evidence type="ECO:0000256" key="4">
    <source>
        <dbReference type="ARBA" id="ARBA00022723"/>
    </source>
</evidence>
<reference evidence="12 13" key="1">
    <citation type="journal article" date="2015" name="Int. J. Syst. Evol. Microbiol.">
        <title>Novibacillus thermophilus gen. nov., sp. nov., a Gram-staining-negative and moderately thermophilic member of the family Thermoactinomycetaceae.</title>
        <authorList>
            <person name="Yang G."/>
            <person name="Chen J."/>
            <person name="Zhou S."/>
        </authorList>
    </citation>
    <scope>NUCLEOTIDE SEQUENCE [LARGE SCALE GENOMIC DNA]</scope>
    <source>
        <strain evidence="12 13">SG-1</strain>
    </source>
</reference>
<dbReference type="Gene3D" id="3.90.190.20">
    <property type="entry name" value="Mur ligase, C-terminal domain"/>
    <property type="match status" value="1"/>
</dbReference>
<dbReference type="NCBIfam" id="TIGR01499">
    <property type="entry name" value="folC"/>
    <property type="match status" value="1"/>
</dbReference>
<feature type="domain" description="Mur ligase C-terminal" evidence="10">
    <location>
        <begin position="326"/>
        <end position="443"/>
    </location>
</feature>
<evidence type="ECO:0000256" key="6">
    <source>
        <dbReference type="ARBA" id="ARBA00022840"/>
    </source>
</evidence>
<evidence type="ECO:0000256" key="5">
    <source>
        <dbReference type="ARBA" id="ARBA00022741"/>
    </source>
</evidence>
<evidence type="ECO:0000256" key="3">
    <source>
        <dbReference type="ARBA" id="ARBA00022598"/>
    </source>
</evidence>
<dbReference type="EC" id="6.3.2.17" evidence="2"/>
<keyword evidence="5" id="KW-0547">Nucleotide-binding</keyword>
<sequence length="467" mass="52000">MKASEWQTVQDVEQWVYASYLRAKDRLTDTLDEKVRRPQLTRLLLDRLASPDRSGYNVVVAGSKGKGSTSVMLAGILRQHGWRVGLFTSPHLIRFTERIRLNGDVISDGDFVRLARRVKEVADPIAERLAEHEYVSPVGLAAVMAALYFHEQGTDVNIWECGRGALFDDVNQVVHQEAVITPILSEHLTQLGPDWQEVVRHKLGVVTSTVRHVYIGKQDPQVEREIRRRTGGWKELEIVWAGRDVCVSGVHTGMRGTAFTVQTERGRYEKLMVPLIGEFQADNAALAVACAENVVQRLNPPRQRPAFRRLTHSLVRTALASATWPGRMQLVSRDPIVFVDGAIHRRSAQYVAETLTRLSNRPGVLVIGIPRDKDYTGVMTVLAPLARKVIVTAADRDRGKMPHDAANVAKTFCSQVEFEEGSVEAFQLGLVDLKQDEWMAVVGTQSLVGEAVAFFRQGAARADGACR</sequence>
<dbReference type="GO" id="GO:0004326">
    <property type="term" value="F:tetrahydrofolylpolyglutamate synthase activity"/>
    <property type="evidence" value="ECO:0007669"/>
    <property type="project" value="UniProtKB-EC"/>
</dbReference>
<dbReference type="AlphaFoldDB" id="A0A1U9K816"/>
<dbReference type="Proteomes" id="UP000188603">
    <property type="component" value="Chromosome"/>
</dbReference>
<keyword evidence="3" id="KW-0436">Ligase</keyword>
<dbReference type="SUPFAM" id="SSF53244">
    <property type="entry name" value="MurD-like peptide ligases, peptide-binding domain"/>
    <property type="match status" value="1"/>
</dbReference>
<dbReference type="RefSeq" id="WP_077720067.1">
    <property type="nucleotide sequence ID" value="NZ_CP019699.1"/>
</dbReference>
<dbReference type="PANTHER" id="PTHR11136">
    <property type="entry name" value="FOLYLPOLYGLUTAMATE SYNTHASE-RELATED"/>
    <property type="match status" value="1"/>
</dbReference>
<evidence type="ECO:0000256" key="2">
    <source>
        <dbReference type="ARBA" id="ARBA00013025"/>
    </source>
</evidence>
<dbReference type="InterPro" id="IPR013221">
    <property type="entry name" value="Mur_ligase_cen"/>
</dbReference>
<proteinExistence type="inferred from homology"/>
<evidence type="ECO:0000256" key="8">
    <source>
        <dbReference type="ARBA" id="ARBA00030592"/>
    </source>
</evidence>
<comment type="similarity">
    <text evidence="1">Belongs to the folylpolyglutamate synthase family.</text>
</comment>
<keyword evidence="4" id="KW-0479">Metal-binding</keyword>
<dbReference type="GO" id="GO:0046872">
    <property type="term" value="F:metal ion binding"/>
    <property type="evidence" value="ECO:0007669"/>
    <property type="project" value="UniProtKB-KW"/>
</dbReference>
<dbReference type="EMBL" id="CP019699">
    <property type="protein sequence ID" value="AQS56207.1"/>
    <property type="molecule type" value="Genomic_DNA"/>
</dbReference>
<comment type="catalytic activity">
    <reaction evidence="9">
        <text>(6S)-5,6,7,8-tetrahydrofolyl-(gamma-L-Glu)(n) + L-glutamate + ATP = (6S)-5,6,7,8-tetrahydrofolyl-(gamma-L-Glu)(n+1) + ADP + phosphate + H(+)</text>
        <dbReference type="Rhea" id="RHEA:10580"/>
        <dbReference type="Rhea" id="RHEA-COMP:14738"/>
        <dbReference type="Rhea" id="RHEA-COMP:14740"/>
        <dbReference type="ChEBI" id="CHEBI:15378"/>
        <dbReference type="ChEBI" id="CHEBI:29985"/>
        <dbReference type="ChEBI" id="CHEBI:30616"/>
        <dbReference type="ChEBI" id="CHEBI:43474"/>
        <dbReference type="ChEBI" id="CHEBI:141005"/>
        <dbReference type="ChEBI" id="CHEBI:456216"/>
        <dbReference type="EC" id="6.3.2.17"/>
    </reaction>
</comment>
<dbReference type="GO" id="GO:0005524">
    <property type="term" value="F:ATP binding"/>
    <property type="evidence" value="ECO:0007669"/>
    <property type="project" value="UniProtKB-KW"/>
</dbReference>
<dbReference type="PANTHER" id="PTHR11136:SF0">
    <property type="entry name" value="DIHYDROFOLATE SYNTHETASE-RELATED"/>
    <property type="match status" value="1"/>
</dbReference>